<dbReference type="Proteomes" id="UP000277294">
    <property type="component" value="Unassembled WGS sequence"/>
</dbReference>
<evidence type="ECO:0000256" key="1">
    <source>
        <dbReference type="SAM" id="SignalP"/>
    </source>
</evidence>
<feature type="chain" id="PRO_5018137963" description="DUF4148 domain-containing protein" evidence="1">
    <location>
        <begin position="22"/>
        <end position="107"/>
    </location>
</feature>
<dbReference type="AlphaFoldDB" id="A0A3P4B3V7"/>
<reference evidence="2 3" key="1">
    <citation type="submission" date="2018-10" db="EMBL/GenBank/DDBJ databases">
        <authorList>
            <person name="Criscuolo A."/>
        </authorList>
    </citation>
    <scope>NUCLEOTIDE SEQUENCE [LARGE SCALE GENOMIC DNA]</scope>
    <source>
        <strain evidence="2">DnA1</strain>
    </source>
</reference>
<dbReference type="RefSeq" id="WP_160142297.1">
    <property type="nucleotide sequence ID" value="NZ_UWPJ01000024.1"/>
</dbReference>
<gene>
    <name evidence="2" type="ORF">PIGHUM_03064</name>
</gene>
<dbReference type="OrthoDB" id="8636813at2"/>
<proteinExistence type="predicted"/>
<protein>
    <recommendedName>
        <fullName evidence="4">DUF4148 domain-containing protein</fullName>
    </recommendedName>
</protein>
<dbReference type="EMBL" id="UWPJ01000024">
    <property type="protein sequence ID" value="VCU70984.1"/>
    <property type="molecule type" value="Genomic_DNA"/>
</dbReference>
<sequence length="107" mass="11239">MKAFAYTALIAASLLGAAAHADQGNNYGNDFPPPGISATHELSRAQVLAELAQAKANGGIVYGREDLASAPLQQAGQSVDRARVQQELKEFRLSHRVTVPGDEPAAL</sequence>
<evidence type="ECO:0008006" key="4">
    <source>
        <dbReference type="Google" id="ProtNLM"/>
    </source>
</evidence>
<dbReference type="InterPro" id="IPR025421">
    <property type="entry name" value="DUF4148"/>
</dbReference>
<evidence type="ECO:0000313" key="3">
    <source>
        <dbReference type="Proteomes" id="UP000277294"/>
    </source>
</evidence>
<accession>A0A3P4B3V7</accession>
<keyword evidence="3" id="KW-1185">Reference proteome</keyword>
<organism evidence="2 3">
    <name type="scientific">Pigmentiphaga humi</name>
    <dbReference type="NCBI Taxonomy" id="2478468"/>
    <lineage>
        <taxon>Bacteria</taxon>
        <taxon>Pseudomonadati</taxon>
        <taxon>Pseudomonadota</taxon>
        <taxon>Betaproteobacteria</taxon>
        <taxon>Burkholderiales</taxon>
        <taxon>Alcaligenaceae</taxon>
        <taxon>Pigmentiphaga</taxon>
    </lineage>
</organism>
<name>A0A3P4B3V7_9BURK</name>
<dbReference type="Pfam" id="PF13663">
    <property type="entry name" value="DUF4148"/>
    <property type="match status" value="1"/>
</dbReference>
<feature type="signal peptide" evidence="1">
    <location>
        <begin position="1"/>
        <end position="21"/>
    </location>
</feature>
<evidence type="ECO:0000313" key="2">
    <source>
        <dbReference type="EMBL" id="VCU70984.1"/>
    </source>
</evidence>
<keyword evidence="1" id="KW-0732">Signal</keyword>